<name>A0A0L6CHI8_9MICO</name>
<dbReference type="InterPro" id="IPR009057">
    <property type="entry name" value="Homeodomain-like_sf"/>
</dbReference>
<keyword evidence="7" id="KW-1185">Reference proteome</keyword>
<dbReference type="STRING" id="1631356.VV01_07725"/>
<evidence type="ECO:0000313" key="6">
    <source>
        <dbReference type="EMBL" id="KNX37060.1"/>
    </source>
</evidence>
<feature type="DNA-binding region" description="H-T-H motif" evidence="4">
    <location>
        <begin position="29"/>
        <end position="48"/>
    </location>
</feature>
<accession>A0A0L6CHI8</accession>
<dbReference type="EMBL" id="LAIR01000002">
    <property type="protein sequence ID" value="KNX37060.1"/>
    <property type="molecule type" value="Genomic_DNA"/>
</dbReference>
<feature type="domain" description="HTH tetR-type" evidence="5">
    <location>
        <begin position="6"/>
        <end position="66"/>
    </location>
</feature>
<keyword evidence="2 4" id="KW-0238">DNA-binding</keyword>
<dbReference type="InterPro" id="IPR050109">
    <property type="entry name" value="HTH-type_TetR-like_transc_reg"/>
</dbReference>
<dbReference type="PATRIC" id="fig|1631356.3.peg.1495"/>
<dbReference type="InterPro" id="IPR001647">
    <property type="entry name" value="HTH_TetR"/>
</dbReference>
<dbReference type="SUPFAM" id="SSF46689">
    <property type="entry name" value="Homeodomain-like"/>
    <property type="match status" value="1"/>
</dbReference>
<evidence type="ECO:0000259" key="5">
    <source>
        <dbReference type="PROSITE" id="PS50977"/>
    </source>
</evidence>
<organism evidence="6 7">
    <name type="scientific">Luteipulveratus halotolerans</name>
    <dbReference type="NCBI Taxonomy" id="1631356"/>
    <lineage>
        <taxon>Bacteria</taxon>
        <taxon>Bacillati</taxon>
        <taxon>Actinomycetota</taxon>
        <taxon>Actinomycetes</taxon>
        <taxon>Micrococcales</taxon>
        <taxon>Dermacoccaceae</taxon>
        <taxon>Luteipulveratus</taxon>
    </lineage>
</organism>
<dbReference type="PANTHER" id="PTHR30055">
    <property type="entry name" value="HTH-TYPE TRANSCRIPTIONAL REGULATOR RUTR"/>
    <property type="match status" value="1"/>
</dbReference>
<dbReference type="GO" id="GO:0003700">
    <property type="term" value="F:DNA-binding transcription factor activity"/>
    <property type="evidence" value="ECO:0007669"/>
    <property type="project" value="TreeGrafter"/>
</dbReference>
<evidence type="ECO:0000256" key="4">
    <source>
        <dbReference type="PROSITE-ProRule" id="PRU00335"/>
    </source>
</evidence>
<sequence>MPRWSPGAQDRLVQSALDLFDEQGYDQTNVAEIAARAGVTERTYYRHFTDKREVLFGTFGDLTEQLSTAVTAAPEDASALRAAQVGLTTLAEALGDQPRDRARQRSRVLAATASLRERELLKMEAWTSAVASALRGRDVPDDIAQIAAATAIGAFQVAFRRWTGPGRAPGLVKCLDEAFSQARSL</sequence>
<evidence type="ECO:0000256" key="1">
    <source>
        <dbReference type="ARBA" id="ARBA00023015"/>
    </source>
</evidence>
<gene>
    <name evidence="6" type="ORF">VV01_07725</name>
</gene>
<dbReference type="Pfam" id="PF00440">
    <property type="entry name" value="TetR_N"/>
    <property type="match status" value="1"/>
</dbReference>
<dbReference type="GO" id="GO:0000976">
    <property type="term" value="F:transcription cis-regulatory region binding"/>
    <property type="evidence" value="ECO:0007669"/>
    <property type="project" value="TreeGrafter"/>
</dbReference>
<dbReference type="Proteomes" id="UP000037397">
    <property type="component" value="Unassembled WGS sequence"/>
</dbReference>
<comment type="caution">
    <text evidence="6">The sequence shown here is derived from an EMBL/GenBank/DDBJ whole genome shotgun (WGS) entry which is preliminary data.</text>
</comment>
<dbReference type="Pfam" id="PF17754">
    <property type="entry name" value="TetR_C_14"/>
    <property type="match status" value="1"/>
</dbReference>
<protein>
    <recommendedName>
        <fullName evidence="5">HTH tetR-type domain-containing protein</fullName>
    </recommendedName>
</protein>
<dbReference type="PROSITE" id="PS50977">
    <property type="entry name" value="HTH_TETR_2"/>
    <property type="match status" value="1"/>
</dbReference>
<dbReference type="Gene3D" id="1.10.357.10">
    <property type="entry name" value="Tetracycline Repressor, domain 2"/>
    <property type="match status" value="1"/>
</dbReference>
<dbReference type="PRINTS" id="PR00455">
    <property type="entry name" value="HTHTETR"/>
</dbReference>
<evidence type="ECO:0000313" key="7">
    <source>
        <dbReference type="Proteomes" id="UP000037397"/>
    </source>
</evidence>
<dbReference type="PANTHER" id="PTHR30055:SF238">
    <property type="entry name" value="MYCOFACTOCIN BIOSYNTHESIS TRANSCRIPTIONAL REGULATOR MFTR-RELATED"/>
    <property type="match status" value="1"/>
</dbReference>
<reference evidence="7" key="1">
    <citation type="submission" date="2015-03" db="EMBL/GenBank/DDBJ databases">
        <title>Luteipulveratus halotolerans sp. nov., a novel actinobacterium (Dermacoccaceae) from Sarawak, Malaysia.</title>
        <authorList>
            <person name="Juboi H."/>
            <person name="Basik A."/>
            <person name="Shamsul S.S."/>
            <person name="Arnold P."/>
            <person name="Schmitt E.K."/>
            <person name="Sanglier J.-J."/>
            <person name="Yeo T."/>
        </authorList>
    </citation>
    <scope>NUCLEOTIDE SEQUENCE [LARGE SCALE GENOMIC DNA]</scope>
    <source>
        <strain evidence="7">C296001</strain>
    </source>
</reference>
<evidence type="ECO:0000256" key="2">
    <source>
        <dbReference type="ARBA" id="ARBA00023125"/>
    </source>
</evidence>
<keyword evidence="1" id="KW-0805">Transcription regulation</keyword>
<dbReference type="AlphaFoldDB" id="A0A0L6CHI8"/>
<evidence type="ECO:0000256" key="3">
    <source>
        <dbReference type="ARBA" id="ARBA00023163"/>
    </source>
</evidence>
<dbReference type="InterPro" id="IPR041347">
    <property type="entry name" value="MftR_C"/>
</dbReference>
<proteinExistence type="predicted"/>
<dbReference type="RefSeq" id="WP_050669378.1">
    <property type="nucleotide sequence ID" value="NZ_LAIR01000002.1"/>
</dbReference>
<keyword evidence="3" id="KW-0804">Transcription</keyword>